<dbReference type="Pfam" id="PF00009">
    <property type="entry name" value="GTP_EFTU"/>
    <property type="match status" value="1"/>
</dbReference>
<dbReference type="InterPro" id="IPR000795">
    <property type="entry name" value="T_Tr_GTP-bd_dom"/>
</dbReference>
<dbReference type="OMA" id="DCNELEM"/>
<feature type="domain" description="Tr-type G" evidence="1">
    <location>
        <begin position="14"/>
        <end position="219"/>
    </location>
</feature>
<dbReference type="Proteomes" id="UP000007800">
    <property type="component" value="Unassembled WGS sequence"/>
</dbReference>
<dbReference type="InterPro" id="IPR005225">
    <property type="entry name" value="Small_GTP-bd"/>
</dbReference>
<organism evidence="3">
    <name type="scientific">Perkinsus marinus (strain ATCC 50983 / TXsc)</name>
    <dbReference type="NCBI Taxonomy" id="423536"/>
    <lineage>
        <taxon>Eukaryota</taxon>
        <taxon>Sar</taxon>
        <taxon>Alveolata</taxon>
        <taxon>Perkinsozoa</taxon>
        <taxon>Perkinsea</taxon>
        <taxon>Perkinsida</taxon>
        <taxon>Perkinsidae</taxon>
        <taxon>Perkinsus</taxon>
    </lineage>
</organism>
<dbReference type="InParanoid" id="C5KEH8"/>
<evidence type="ECO:0000313" key="2">
    <source>
        <dbReference type="EMBL" id="EER17116.1"/>
    </source>
</evidence>
<dbReference type="RefSeq" id="XP_002785320.1">
    <property type="nucleotide sequence ID" value="XM_002785274.1"/>
</dbReference>
<dbReference type="InterPro" id="IPR027417">
    <property type="entry name" value="P-loop_NTPase"/>
</dbReference>
<protein>
    <submittedName>
        <fullName evidence="2">Gtp-binding protein typa/bipa, putative</fullName>
    </submittedName>
</protein>
<reference evidence="2 3" key="1">
    <citation type="submission" date="2008-07" db="EMBL/GenBank/DDBJ databases">
        <authorList>
            <person name="El-Sayed N."/>
            <person name="Caler E."/>
            <person name="Inman J."/>
            <person name="Amedeo P."/>
            <person name="Hass B."/>
            <person name="Wortman J."/>
        </authorList>
    </citation>
    <scope>NUCLEOTIDE SEQUENCE [LARGE SCALE GENOMIC DNA]</scope>
    <source>
        <strain evidence="3">ATCC 50983 / TXsc</strain>
    </source>
</reference>
<dbReference type="Gene3D" id="3.40.50.300">
    <property type="entry name" value="P-loop containing nucleotide triphosphate hydrolases"/>
    <property type="match status" value="1"/>
</dbReference>
<name>C5KEH8_PERM5</name>
<gene>
    <name evidence="2" type="ORF">Pmar_PMAR009551</name>
</gene>
<keyword evidence="3" id="KW-1185">Reference proteome</keyword>
<accession>C5KEH8</accession>
<dbReference type="PANTHER" id="PTHR42908">
    <property type="entry name" value="TRANSLATION ELONGATION FACTOR-RELATED"/>
    <property type="match status" value="1"/>
</dbReference>
<dbReference type="SUPFAM" id="SSF52540">
    <property type="entry name" value="P-loop containing nucleoside triphosphate hydrolases"/>
    <property type="match status" value="1"/>
</dbReference>
<dbReference type="GO" id="GO:1990904">
    <property type="term" value="C:ribonucleoprotein complex"/>
    <property type="evidence" value="ECO:0007669"/>
    <property type="project" value="TreeGrafter"/>
</dbReference>
<evidence type="ECO:0000259" key="1">
    <source>
        <dbReference type="PROSITE" id="PS51722"/>
    </source>
</evidence>
<dbReference type="GO" id="GO:0005829">
    <property type="term" value="C:cytosol"/>
    <property type="evidence" value="ECO:0007669"/>
    <property type="project" value="TreeGrafter"/>
</dbReference>
<dbReference type="NCBIfam" id="TIGR00231">
    <property type="entry name" value="small_GTP"/>
    <property type="match status" value="1"/>
</dbReference>
<dbReference type="GO" id="GO:0003924">
    <property type="term" value="F:GTPase activity"/>
    <property type="evidence" value="ECO:0007669"/>
    <property type="project" value="InterPro"/>
</dbReference>
<dbReference type="OrthoDB" id="364892at2759"/>
<evidence type="ECO:0000313" key="3">
    <source>
        <dbReference type="Proteomes" id="UP000007800"/>
    </source>
</evidence>
<dbReference type="AlphaFoldDB" id="C5KEH8"/>
<dbReference type="PANTHER" id="PTHR42908:SF8">
    <property type="entry name" value="TR-TYPE G DOMAIN-CONTAINING PROTEIN"/>
    <property type="match status" value="1"/>
</dbReference>
<dbReference type="GeneID" id="9053238"/>
<dbReference type="EMBL" id="GG672330">
    <property type="protein sequence ID" value="EER17116.1"/>
    <property type="molecule type" value="Genomic_DNA"/>
</dbReference>
<proteinExistence type="predicted"/>
<dbReference type="PROSITE" id="PS51722">
    <property type="entry name" value="G_TR_2"/>
    <property type="match status" value="1"/>
</dbReference>
<sequence length="254" mass="28247">MATTLSRGEAVPLDKIRNVAIIAHVDHGKTTLVDTLLRQTLQGTPNLGSMDCNELEMERGITILSKVTRLEWKGHVLNIVDTPGHADFGGEVERVMSMVDGVVLLVDIVQGPRTQTKFVLQKALALPHVQPMVVINKADRTTDRSQDQIETEIFDLFCSLNASEQQLDYTTIYASARDGWAVTEYDHIKDLNRRQNWLDAMLGCYCILDAIVDLIKAPIETRVEQNGDKFSMLVTTVEKVGYATAWSVTTSSSL</sequence>
<dbReference type="GO" id="GO:0005525">
    <property type="term" value="F:GTP binding"/>
    <property type="evidence" value="ECO:0007669"/>
    <property type="project" value="InterPro"/>
</dbReference>
<dbReference type="PRINTS" id="PR00315">
    <property type="entry name" value="ELONGATNFCT"/>
</dbReference>